<feature type="region of interest" description="Disordered" evidence="1">
    <location>
        <begin position="96"/>
        <end position="118"/>
    </location>
</feature>
<evidence type="ECO:0000313" key="2">
    <source>
        <dbReference type="EMBL" id="GFN79935.1"/>
    </source>
</evidence>
<feature type="compositionally biased region" description="Acidic residues" evidence="1">
    <location>
        <begin position="105"/>
        <end position="115"/>
    </location>
</feature>
<reference evidence="2 3" key="1">
    <citation type="journal article" date="2021" name="Elife">
        <title>Chloroplast acquisition without the gene transfer in kleptoplastic sea slugs, Plakobranchus ocellatus.</title>
        <authorList>
            <person name="Maeda T."/>
            <person name="Takahashi S."/>
            <person name="Yoshida T."/>
            <person name="Shimamura S."/>
            <person name="Takaki Y."/>
            <person name="Nagai Y."/>
            <person name="Toyoda A."/>
            <person name="Suzuki Y."/>
            <person name="Arimoto A."/>
            <person name="Ishii H."/>
            <person name="Satoh N."/>
            <person name="Nishiyama T."/>
            <person name="Hasebe M."/>
            <person name="Maruyama T."/>
            <person name="Minagawa J."/>
            <person name="Obokata J."/>
            <person name="Shigenobu S."/>
        </authorList>
    </citation>
    <scope>NUCLEOTIDE SEQUENCE [LARGE SCALE GENOMIC DNA]</scope>
</reference>
<name>A0AAV3Y9M9_9GAST</name>
<feature type="region of interest" description="Disordered" evidence="1">
    <location>
        <begin position="388"/>
        <end position="415"/>
    </location>
</feature>
<organism evidence="2 3">
    <name type="scientific">Plakobranchus ocellatus</name>
    <dbReference type="NCBI Taxonomy" id="259542"/>
    <lineage>
        <taxon>Eukaryota</taxon>
        <taxon>Metazoa</taxon>
        <taxon>Spiralia</taxon>
        <taxon>Lophotrochozoa</taxon>
        <taxon>Mollusca</taxon>
        <taxon>Gastropoda</taxon>
        <taxon>Heterobranchia</taxon>
        <taxon>Euthyneura</taxon>
        <taxon>Panpulmonata</taxon>
        <taxon>Sacoglossa</taxon>
        <taxon>Placobranchoidea</taxon>
        <taxon>Plakobranchidae</taxon>
        <taxon>Plakobranchus</taxon>
    </lineage>
</organism>
<feature type="region of interest" description="Disordered" evidence="1">
    <location>
        <begin position="275"/>
        <end position="308"/>
    </location>
</feature>
<feature type="compositionally biased region" description="Basic and acidic residues" evidence="1">
    <location>
        <begin position="347"/>
        <end position="367"/>
    </location>
</feature>
<feature type="compositionally biased region" description="Acidic residues" evidence="1">
    <location>
        <begin position="164"/>
        <end position="175"/>
    </location>
</feature>
<feature type="compositionally biased region" description="Acidic residues" evidence="1">
    <location>
        <begin position="403"/>
        <end position="413"/>
    </location>
</feature>
<feature type="compositionally biased region" description="Acidic residues" evidence="1">
    <location>
        <begin position="278"/>
        <end position="292"/>
    </location>
</feature>
<sequence length="457" mass="50962">MTATPLPGYGASSHPHDLLGQFELHQEAMPIHQRVNTIEPDYASNSDDENSDDERDDESMAAMPLPDHRASSDHHALLGQFEILQEVMPTHQRVNTIEPDYALNSDDENSDDERDDERTAAMPLPDYRASSDSHALLGQSELPQKATPTHRMVNTIEPDYSVNSDDENSDDENDDERTAAMPLPDYGASSIPHDLLGQFELHQEAMPIHQRVNTIEPDYGSNSDIENSDDDRDDESMAAMPLPDYGASSDSHALLGQFENLQEAMPTHQRVNAIESDYASDSDEENSDDERDDERTTATPLPDHRVSSDSHALLGQFELPQEVMPTHQRVNAFEPDYASDSDDENSDNERGDERTAAMPLPDHRASSDSHALLGQFELLQEAMPTHQRVNAIEPDYRSNSDNENSDDDRDEESTAAMLLPDYHASSAIGLGLAGLHTQLPTLYFSRDSERPESDHTY</sequence>
<evidence type="ECO:0000313" key="3">
    <source>
        <dbReference type="Proteomes" id="UP000735302"/>
    </source>
</evidence>
<gene>
    <name evidence="2" type="ORF">PoB_000644100</name>
</gene>
<keyword evidence="3" id="KW-1185">Reference proteome</keyword>
<proteinExistence type="predicted"/>
<feature type="region of interest" description="Disordered" evidence="1">
    <location>
        <begin position="155"/>
        <end position="181"/>
    </location>
</feature>
<feature type="region of interest" description="Disordered" evidence="1">
    <location>
        <begin position="30"/>
        <end position="77"/>
    </location>
</feature>
<comment type="caution">
    <text evidence="2">The sequence shown here is derived from an EMBL/GenBank/DDBJ whole genome shotgun (WGS) entry which is preliminary data.</text>
</comment>
<dbReference type="AlphaFoldDB" id="A0AAV3Y9M9"/>
<feature type="compositionally biased region" description="Acidic residues" evidence="1">
    <location>
        <begin position="46"/>
        <end position="59"/>
    </location>
</feature>
<feature type="compositionally biased region" description="Acidic residues" evidence="1">
    <location>
        <begin position="226"/>
        <end position="236"/>
    </location>
</feature>
<feature type="region of interest" description="Disordered" evidence="1">
    <location>
        <begin position="213"/>
        <end position="242"/>
    </location>
</feature>
<accession>A0AAV3Y9M9</accession>
<dbReference type="Proteomes" id="UP000735302">
    <property type="component" value="Unassembled WGS sequence"/>
</dbReference>
<protein>
    <submittedName>
        <fullName evidence="2">Uncharacterized protein</fullName>
    </submittedName>
</protein>
<feature type="region of interest" description="Disordered" evidence="1">
    <location>
        <begin position="334"/>
        <end position="367"/>
    </location>
</feature>
<evidence type="ECO:0000256" key="1">
    <source>
        <dbReference type="SAM" id="MobiDB-lite"/>
    </source>
</evidence>
<feature type="compositionally biased region" description="Acidic residues" evidence="1">
    <location>
        <begin position="337"/>
        <end position="346"/>
    </location>
</feature>
<feature type="compositionally biased region" description="Basic and acidic residues" evidence="1">
    <location>
        <begin position="66"/>
        <end position="76"/>
    </location>
</feature>
<dbReference type="EMBL" id="BLXT01000744">
    <property type="protein sequence ID" value="GFN79935.1"/>
    <property type="molecule type" value="Genomic_DNA"/>
</dbReference>